<dbReference type="Pfam" id="PF00248">
    <property type="entry name" value="Aldo_ket_red"/>
    <property type="match status" value="1"/>
</dbReference>
<protein>
    <submittedName>
        <fullName evidence="3">Aldo/keto reductase</fullName>
    </submittedName>
</protein>
<evidence type="ECO:0000313" key="3">
    <source>
        <dbReference type="EMBL" id="MFD1536800.1"/>
    </source>
</evidence>
<dbReference type="InterPro" id="IPR023210">
    <property type="entry name" value="NADP_OxRdtase_dom"/>
</dbReference>
<evidence type="ECO:0000313" key="4">
    <source>
        <dbReference type="Proteomes" id="UP001597097"/>
    </source>
</evidence>
<dbReference type="InterPro" id="IPR050523">
    <property type="entry name" value="AKR_Detox_Biosynth"/>
</dbReference>
<dbReference type="RefSeq" id="WP_219527762.1">
    <property type="nucleotide sequence ID" value="NZ_JAHKRM010000003.1"/>
</dbReference>
<keyword evidence="4" id="KW-1185">Reference proteome</keyword>
<keyword evidence="1" id="KW-0175">Coiled coil</keyword>
<organism evidence="3 4">
    <name type="scientific">Nonomuraea guangzhouensis</name>
    <dbReference type="NCBI Taxonomy" id="1291555"/>
    <lineage>
        <taxon>Bacteria</taxon>
        <taxon>Bacillati</taxon>
        <taxon>Actinomycetota</taxon>
        <taxon>Actinomycetes</taxon>
        <taxon>Streptosporangiales</taxon>
        <taxon>Streptosporangiaceae</taxon>
        <taxon>Nonomuraea</taxon>
    </lineage>
</organism>
<evidence type="ECO:0000256" key="1">
    <source>
        <dbReference type="SAM" id="Coils"/>
    </source>
</evidence>
<name>A0ABW4G229_9ACTN</name>
<feature type="coiled-coil region" evidence="1">
    <location>
        <begin position="232"/>
        <end position="259"/>
    </location>
</feature>
<comment type="caution">
    <text evidence="3">The sequence shown here is derived from an EMBL/GenBank/DDBJ whole genome shotgun (WGS) entry which is preliminary data.</text>
</comment>
<dbReference type="CDD" id="cd19087">
    <property type="entry name" value="AKR_AKR12A1_B1_C1"/>
    <property type="match status" value="1"/>
</dbReference>
<dbReference type="PANTHER" id="PTHR43364:SF5">
    <property type="entry name" value="REDUCTASE"/>
    <property type="match status" value="1"/>
</dbReference>
<dbReference type="PANTHER" id="PTHR43364">
    <property type="entry name" value="NADH-SPECIFIC METHYLGLYOXAL REDUCTASE-RELATED"/>
    <property type="match status" value="1"/>
</dbReference>
<gene>
    <name evidence="3" type="ORF">ACFSJ0_07140</name>
</gene>
<reference evidence="4" key="1">
    <citation type="journal article" date="2019" name="Int. J. Syst. Evol. Microbiol.">
        <title>The Global Catalogue of Microorganisms (GCM) 10K type strain sequencing project: providing services to taxonomists for standard genome sequencing and annotation.</title>
        <authorList>
            <consortium name="The Broad Institute Genomics Platform"/>
            <consortium name="The Broad Institute Genome Sequencing Center for Infectious Disease"/>
            <person name="Wu L."/>
            <person name="Ma J."/>
        </authorList>
    </citation>
    <scope>NUCLEOTIDE SEQUENCE [LARGE SCALE GENOMIC DNA]</scope>
    <source>
        <strain evidence="4">CGMCC 1.15399</strain>
    </source>
</reference>
<proteinExistence type="predicted"/>
<evidence type="ECO:0000259" key="2">
    <source>
        <dbReference type="Pfam" id="PF00248"/>
    </source>
</evidence>
<accession>A0ABW4G229</accession>
<feature type="domain" description="NADP-dependent oxidoreductase" evidence="2">
    <location>
        <begin position="15"/>
        <end position="309"/>
    </location>
</feature>
<sequence length="322" mass="36019">MDYVNLGRSGLRVSPLCLGTMNFGPVTSEEDSFVIMDRAHELGINFFDTANVYGWKQGEGITEQILGRWFAQGGGRREKTVIATKLYGSMGDWPNENLLSALNIRRACDASLKRMQTDYIDIYQAHHVDRNTPFDEFWEAMDVLKQQGKILYVGSSNFAGWHIAKAQETAARRNSIGLVSEQSHYNLLTRAVELEVLPACQDYGLGVIPWSPLAGGLLGGVLRKIDKGRSAADRMVTELEKHRDKIEQYEKFCDELGEDPAHVALAWLLKQPAVTGPIIGPRTLEQLDGSLRTLEIELDEPALARLDEIFPGHKTAPEDYAW</sequence>
<dbReference type="Proteomes" id="UP001597097">
    <property type="component" value="Unassembled WGS sequence"/>
</dbReference>
<dbReference type="EMBL" id="JBHUCM010000007">
    <property type="protein sequence ID" value="MFD1536800.1"/>
    <property type="molecule type" value="Genomic_DNA"/>
</dbReference>